<evidence type="ECO:0000259" key="1">
    <source>
        <dbReference type="Pfam" id="PF26337"/>
    </source>
</evidence>
<dbReference type="AlphaFoldDB" id="A0A3S0HW76"/>
<reference evidence="2 3" key="1">
    <citation type="submission" date="2018-12" db="EMBL/GenBank/DDBJ databases">
        <authorList>
            <person name="Yang Y."/>
        </authorList>
    </citation>
    <scope>NUCLEOTIDE SEQUENCE [LARGE SCALE GENOMIC DNA]</scope>
    <source>
        <strain evidence="2 3">L-25-5w-1</strain>
    </source>
</reference>
<accession>A0A3S0HW76</accession>
<evidence type="ECO:0000313" key="2">
    <source>
        <dbReference type="EMBL" id="RTR12010.1"/>
    </source>
</evidence>
<dbReference type="OrthoDB" id="9813214at2"/>
<gene>
    <name evidence="2" type="ORF">EJ903_25750</name>
</gene>
<proteinExistence type="predicted"/>
<organism evidence="2 3">
    <name type="scientific">Azospirillum griseum</name>
    <dbReference type="NCBI Taxonomy" id="2496639"/>
    <lineage>
        <taxon>Bacteria</taxon>
        <taxon>Pseudomonadati</taxon>
        <taxon>Pseudomonadota</taxon>
        <taxon>Alphaproteobacteria</taxon>
        <taxon>Rhodospirillales</taxon>
        <taxon>Azospirillaceae</taxon>
        <taxon>Azospirillum</taxon>
    </lineage>
</organism>
<dbReference type="Pfam" id="PF26337">
    <property type="entry name" value="Gtf3_C"/>
    <property type="match status" value="1"/>
</dbReference>
<dbReference type="Proteomes" id="UP000277007">
    <property type="component" value="Unassembled WGS sequence"/>
</dbReference>
<comment type="caution">
    <text evidence="2">The sequence shown here is derived from an EMBL/GenBank/DDBJ whole genome shotgun (WGS) entry which is preliminary data.</text>
</comment>
<dbReference type="RefSeq" id="WP_126620733.1">
    <property type="nucleotide sequence ID" value="NZ_JBHUCY010000115.1"/>
</dbReference>
<keyword evidence="3" id="KW-1185">Reference proteome</keyword>
<sequence length="533" mass="59820">MVANILREIAVTRTSVRDLAALSTFVDHLDISGSAVLYGIGTVAEAILPVLRRKADLLLVGAIDRRADNITVFHGLPVTAPERFDPESADLVILCHHTQEGGMAATLAAQGFRGQVIPLFSNPNFAAFNNKTPETAKFRDHSGGACIISTTGPEWSVISNQELAAMLPADRTTHLFFGRSDMFLAHFSDDPFPVVDCHQSIAVVEQFLTTTRPRFVYLRTSPHLEGEYLILLVKRCLPDAIVINEFYDFGCLFRSDRLTLSYGFGEQEIAISRYSEWYASLHADLVISKNGGALWNKVVRGFRARHCTYFPRIIPREKDESEPDLPMRTSCQRIFFAGTMSPPERIGGLLLHSDLNYFEYFEPLAQTGCFVFDVYNASHFLPDHDRTFQIYSERYTLESAIRYHRRVPVHQVMAIMQEADLAWHACHNLDLSLIQPISRVVTGNKFTTYIQAGLPIVVDSFYDHMASMVREYEAGIVIHPLDIDGAIQSLSEANPAMLRRGVERLHQHMLTTNRATLAIVYDMAKSAIESGSM</sequence>
<dbReference type="EMBL" id="RXMA01000061">
    <property type="protein sequence ID" value="RTR12010.1"/>
    <property type="molecule type" value="Genomic_DNA"/>
</dbReference>
<protein>
    <recommendedName>
        <fullName evidence="1">Glucosyltransferase 3-like C-terminal domain-containing protein</fullName>
    </recommendedName>
</protein>
<dbReference type="InterPro" id="IPR058592">
    <property type="entry name" value="Gtf3_C"/>
</dbReference>
<dbReference type="Gene3D" id="3.40.50.2000">
    <property type="entry name" value="Glycogen Phosphorylase B"/>
    <property type="match status" value="1"/>
</dbReference>
<evidence type="ECO:0000313" key="3">
    <source>
        <dbReference type="Proteomes" id="UP000277007"/>
    </source>
</evidence>
<name>A0A3S0HW76_9PROT</name>
<feature type="domain" description="Glucosyltransferase 3-like C-terminal" evidence="1">
    <location>
        <begin position="388"/>
        <end position="509"/>
    </location>
</feature>